<evidence type="ECO:0000256" key="1">
    <source>
        <dbReference type="SAM" id="MobiDB-lite"/>
    </source>
</evidence>
<name>A0A1G4JH58_9SACH</name>
<organism evidence="3 4">
    <name type="scientific">Lachancea meyersii CBS 8951</name>
    <dbReference type="NCBI Taxonomy" id="1266667"/>
    <lineage>
        <taxon>Eukaryota</taxon>
        <taxon>Fungi</taxon>
        <taxon>Dikarya</taxon>
        <taxon>Ascomycota</taxon>
        <taxon>Saccharomycotina</taxon>
        <taxon>Saccharomycetes</taxon>
        <taxon>Saccharomycetales</taxon>
        <taxon>Saccharomycetaceae</taxon>
        <taxon>Lachancea</taxon>
    </lineage>
</organism>
<dbReference type="InterPro" id="IPR029184">
    <property type="entry name" value="Sas4_dom"/>
</dbReference>
<feature type="region of interest" description="Disordered" evidence="1">
    <location>
        <begin position="1"/>
        <end position="22"/>
    </location>
</feature>
<dbReference type="GO" id="GO:0004402">
    <property type="term" value="F:histone acetyltransferase activity"/>
    <property type="evidence" value="ECO:0007669"/>
    <property type="project" value="TreeGrafter"/>
</dbReference>
<keyword evidence="4" id="KW-1185">Reference proteome</keyword>
<dbReference type="PANTHER" id="PTHR38422:SF1">
    <property type="entry name" value="SOMETHING ABOUT SILENCING PROTEIN 4"/>
    <property type="match status" value="1"/>
</dbReference>
<feature type="compositionally biased region" description="Polar residues" evidence="1">
    <location>
        <begin position="373"/>
        <end position="386"/>
    </location>
</feature>
<evidence type="ECO:0000313" key="3">
    <source>
        <dbReference type="EMBL" id="SCU89517.1"/>
    </source>
</evidence>
<protein>
    <submittedName>
        <fullName evidence="3">LAME_0E03994g1_1</fullName>
    </submittedName>
</protein>
<proteinExistence type="predicted"/>
<feature type="domain" description="Something about silencing protein 4" evidence="2">
    <location>
        <begin position="139"/>
        <end position="231"/>
    </location>
</feature>
<dbReference type="EMBL" id="LT598481">
    <property type="protein sequence ID" value="SCU89517.1"/>
    <property type="molecule type" value="Genomic_DNA"/>
</dbReference>
<feature type="region of interest" description="Disordered" evidence="1">
    <location>
        <begin position="373"/>
        <end position="420"/>
    </location>
</feature>
<gene>
    <name evidence="3" type="ORF">LAME_0E03994G</name>
</gene>
<dbReference type="AlphaFoldDB" id="A0A1G4JH58"/>
<reference evidence="4" key="1">
    <citation type="submission" date="2016-03" db="EMBL/GenBank/DDBJ databases">
        <authorList>
            <person name="Devillers Hugo."/>
        </authorList>
    </citation>
    <scope>NUCLEOTIDE SEQUENCE [LARGE SCALE GENOMIC DNA]</scope>
</reference>
<dbReference type="GO" id="GO:0033255">
    <property type="term" value="C:SAS acetyltransferase complex"/>
    <property type="evidence" value="ECO:0007669"/>
    <property type="project" value="InterPro"/>
</dbReference>
<feature type="compositionally biased region" description="Basic residues" evidence="1">
    <location>
        <begin position="408"/>
        <end position="420"/>
    </location>
</feature>
<dbReference type="Pfam" id="PF15460">
    <property type="entry name" value="SAS4"/>
    <property type="match status" value="1"/>
</dbReference>
<dbReference type="Proteomes" id="UP000191144">
    <property type="component" value="Chromosome E"/>
</dbReference>
<dbReference type="InterPro" id="IPR038988">
    <property type="entry name" value="Sas4"/>
</dbReference>
<dbReference type="PANTHER" id="PTHR38422">
    <property type="entry name" value="SOMETHING ABOUT SILENCING PROTEIN 4"/>
    <property type="match status" value="1"/>
</dbReference>
<evidence type="ECO:0000313" key="4">
    <source>
        <dbReference type="Proteomes" id="UP000191144"/>
    </source>
</evidence>
<accession>A0A1G4JH58</accession>
<dbReference type="OrthoDB" id="1938992at2759"/>
<evidence type="ECO:0000259" key="2">
    <source>
        <dbReference type="Pfam" id="PF15460"/>
    </source>
</evidence>
<sequence length="420" mass="47107">MESTSGRKLRSKSPATSNTDGLFDFDRCPGSIAADCKLTVLPRATGAIASELEWDGSAELKRKKQELKQMGELVVEKHSLTYATDGTSFADVTDEKQETAYEADLVPNAAENLLDRPMQTLEINETKKTPNGCDSVRPDPLADELYEVYHRKMQKQEIRMVNQDAVQSELEAERLEGVLEGLESQNWLKTLLKTTVIHNADNLEEIMRKREITQDTIGSMLAKFEALKARIAFLARNGRLKGGKQACSRSRISDDFSSSRIDHYRLPAFGFGDVDLHSDDEEESMSNAEIKAYRKKLREQKFGGTVVMQLRRSTSVNYKFAIVAEPLRSAYIVKCSKAEKAKWSRKAELLPPQVEYYQPFPTQTYSTRQILKPSTANHVQNRSNSPAKPKKRAGVGPASRSGSNTPSKRSKKNRTNKGAH</sequence>